<protein>
    <recommendedName>
        <fullName evidence="2">DUF6677 domain-containing protein</fullName>
    </recommendedName>
</protein>
<keyword evidence="1" id="KW-1133">Transmembrane helix</keyword>
<feature type="transmembrane region" description="Helical" evidence="1">
    <location>
        <begin position="287"/>
        <end position="308"/>
    </location>
</feature>
<dbReference type="AlphaFoldDB" id="A0A516KD38"/>
<name>A0A516KD38_9BACI</name>
<evidence type="ECO:0000313" key="3">
    <source>
        <dbReference type="EMBL" id="QDP39333.1"/>
    </source>
</evidence>
<reference evidence="3 4" key="1">
    <citation type="submission" date="2019-07" db="EMBL/GenBank/DDBJ databases">
        <authorList>
            <person name="Li J."/>
        </authorList>
    </citation>
    <scope>NUCLEOTIDE SEQUENCE [LARGE SCALE GENOMIC DNA]</scope>
    <source>
        <strain evidence="3 4">TKL69</strain>
    </source>
</reference>
<accession>A0A516KD38</accession>
<feature type="transmembrane region" description="Helical" evidence="1">
    <location>
        <begin position="124"/>
        <end position="143"/>
    </location>
</feature>
<evidence type="ECO:0000313" key="4">
    <source>
        <dbReference type="Proteomes" id="UP000315215"/>
    </source>
</evidence>
<dbReference type="Pfam" id="PF20382">
    <property type="entry name" value="DUF6677"/>
    <property type="match status" value="1"/>
</dbReference>
<dbReference type="OrthoDB" id="82335at2"/>
<feature type="transmembrane region" description="Helical" evidence="1">
    <location>
        <begin position="225"/>
        <end position="258"/>
    </location>
</feature>
<keyword evidence="1" id="KW-0472">Membrane</keyword>
<dbReference type="EMBL" id="CP041666">
    <property type="protein sequence ID" value="QDP39333.1"/>
    <property type="molecule type" value="Genomic_DNA"/>
</dbReference>
<evidence type="ECO:0000259" key="2">
    <source>
        <dbReference type="Pfam" id="PF20382"/>
    </source>
</evidence>
<evidence type="ECO:0000256" key="1">
    <source>
        <dbReference type="SAM" id="Phobius"/>
    </source>
</evidence>
<keyword evidence="4" id="KW-1185">Reference proteome</keyword>
<dbReference type="RefSeq" id="WP_143892083.1">
    <property type="nucleotide sequence ID" value="NZ_CP041666.1"/>
</dbReference>
<keyword evidence="1" id="KW-0812">Transmembrane</keyword>
<gene>
    <name evidence="3" type="ORF">FN924_03475</name>
</gene>
<feature type="transmembrane region" description="Helical" evidence="1">
    <location>
        <begin position="29"/>
        <end position="51"/>
    </location>
</feature>
<dbReference type="InterPro" id="IPR046499">
    <property type="entry name" value="DUF6677"/>
</dbReference>
<dbReference type="Proteomes" id="UP000315215">
    <property type="component" value="Chromosome"/>
</dbReference>
<feature type="transmembrane region" description="Helical" evidence="1">
    <location>
        <begin position="57"/>
        <end position="77"/>
    </location>
</feature>
<feature type="transmembrane region" description="Helical" evidence="1">
    <location>
        <begin position="201"/>
        <end position="219"/>
    </location>
</feature>
<feature type="transmembrane region" description="Helical" evidence="1">
    <location>
        <begin position="328"/>
        <end position="347"/>
    </location>
</feature>
<organism evidence="3 4">
    <name type="scientific">Radiobacillus deserti</name>
    <dbReference type="NCBI Taxonomy" id="2594883"/>
    <lineage>
        <taxon>Bacteria</taxon>
        <taxon>Bacillati</taxon>
        <taxon>Bacillota</taxon>
        <taxon>Bacilli</taxon>
        <taxon>Bacillales</taxon>
        <taxon>Bacillaceae</taxon>
        <taxon>Radiobacillus</taxon>
    </lineage>
</organism>
<feature type="domain" description="DUF6677" evidence="2">
    <location>
        <begin position="8"/>
        <end position="92"/>
    </location>
</feature>
<feature type="transmembrane region" description="Helical" evidence="1">
    <location>
        <begin position="6"/>
        <end position="22"/>
    </location>
</feature>
<sequence length="356" mass="40125">MKKSPLFAMLCSVIPGAGHLYLGKKMKGLLYLLLFLGSFSFALLFMTIDYYGAEPLLLIPLFIWGINVLDMIVTLMYRPSIPATVESERLQEKTKQDSRRFYTILLSFIPGAGHFNIGLNQRGLTFLVGFFGIGTMVLFVSVVTNQGGFMVFLLALPIIWIYSLFDAIQHLTKIENGEKVEDRTVLDDFNHLREQGKKSRMLATVLAIFPGAGHMYLGLQKRGIQLMIAFLMAIYVLDVLRLSIFLFLIPIIWFFSFFDCLQQANKVEAGIVEDAPVVDYFVNHQKWIGIALLFLGAFYLFDSILVPTLLYEVSAVLEVDLAYYYHNYFQGIVVCILLIAGGIKLIMGSKKGDAAK</sequence>
<proteinExistence type="predicted"/>
<feature type="transmembrane region" description="Helical" evidence="1">
    <location>
        <begin position="149"/>
        <end position="165"/>
    </location>
</feature>
<dbReference type="KEGG" id="aqt:FN924_03475"/>